<organism evidence="1 2">
    <name type="scientific">Platanthera guangdongensis</name>
    <dbReference type="NCBI Taxonomy" id="2320717"/>
    <lineage>
        <taxon>Eukaryota</taxon>
        <taxon>Viridiplantae</taxon>
        <taxon>Streptophyta</taxon>
        <taxon>Embryophyta</taxon>
        <taxon>Tracheophyta</taxon>
        <taxon>Spermatophyta</taxon>
        <taxon>Magnoliopsida</taxon>
        <taxon>Liliopsida</taxon>
        <taxon>Asparagales</taxon>
        <taxon>Orchidaceae</taxon>
        <taxon>Orchidoideae</taxon>
        <taxon>Orchideae</taxon>
        <taxon>Orchidinae</taxon>
        <taxon>Platanthera</taxon>
    </lineage>
</organism>
<accession>A0ABR2MFZ6</accession>
<dbReference type="Proteomes" id="UP001412067">
    <property type="component" value="Unassembled WGS sequence"/>
</dbReference>
<name>A0ABR2MFZ6_9ASPA</name>
<keyword evidence="2" id="KW-1185">Reference proteome</keyword>
<proteinExistence type="predicted"/>
<comment type="caution">
    <text evidence="1">The sequence shown here is derived from an EMBL/GenBank/DDBJ whole genome shotgun (WGS) entry which is preliminary data.</text>
</comment>
<protein>
    <submittedName>
        <fullName evidence="1">Uncharacterized protein</fullName>
    </submittedName>
</protein>
<sequence>MYFGFSPFYDWTCNSEQLCFRSIHPFKTPLTSRAPSNSIVLNPYFGHVHFIQVITNMKIMGTF</sequence>
<gene>
    <name evidence="1" type="ORF">KSP40_PGU010893</name>
</gene>
<evidence type="ECO:0000313" key="2">
    <source>
        <dbReference type="Proteomes" id="UP001412067"/>
    </source>
</evidence>
<dbReference type="EMBL" id="JBBWWR010000008">
    <property type="protein sequence ID" value="KAK8962509.1"/>
    <property type="molecule type" value="Genomic_DNA"/>
</dbReference>
<reference evidence="1 2" key="1">
    <citation type="journal article" date="2022" name="Nat. Plants">
        <title>Genomes of leafy and leafless Platanthera orchids illuminate the evolution of mycoheterotrophy.</title>
        <authorList>
            <person name="Li M.H."/>
            <person name="Liu K.W."/>
            <person name="Li Z."/>
            <person name="Lu H.C."/>
            <person name="Ye Q.L."/>
            <person name="Zhang D."/>
            <person name="Wang J.Y."/>
            <person name="Li Y.F."/>
            <person name="Zhong Z.M."/>
            <person name="Liu X."/>
            <person name="Yu X."/>
            <person name="Liu D.K."/>
            <person name="Tu X.D."/>
            <person name="Liu B."/>
            <person name="Hao Y."/>
            <person name="Liao X.Y."/>
            <person name="Jiang Y.T."/>
            <person name="Sun W.H."/>
            <person name="Chen J."/>
            <person name="Chen Y.Q."/>
            <person name="Ai Y."/>
            <person name="Zhai J.W."/>
            <person name="Wu S.S."/>
            <person name="Zhou Z."/>
            <person name="Hsiao Y.Y."/>
            <person name="Wu W.L."/>
            <person name="Chen Y.Y."/>
            <person name="Lin Y.F."/>
            <person name="Hsu J.L."/>
            <person name="Li C.Y."/>
            <person name="Wang Z.W."/>
            <person name="Zhao X."/>
            <person name="Zhong W.Y."/>
            <person name="Ma X.K."/>
            <person name="Ma L."/>
            <person name="Huang J."/>
            <person name="Chen G.Z."/>
            <person name="Huang M.Z."/>
            <person name="Huang L."/>
            <person name="Peng D.H."/>
            <person name="Luo Y.B."/>
            <person name="Zou S.Q."/>
            <person name="Chen S.P."/>
            <person name="Lan S."/>
            <person name="Tsai W.C."/>
            <person name="Van de Peer Y."/>
            <person name="Liu Z.J."/>
        </authorList>
    </citation>
    <scope>NUCLEOTIDE SEQUENCE [LARGE SCALE GENOMIC DNA]</scope>
    <source>
        <strain evidence="1">Lor288</strain>
    </source>
</reference>
<evidence type="ECO:0000313" key="1">
    <source>
        <dbReference type="EMBL" id="KAK8962509.1"/>
    </source>
</evidence>